<dbReference type="PANTHER" id="PTHR43319">
    <property type="entry name" value="BETA-LACTAMASE-RELATED"/>
    <property type="match status" value="1"/>
</dbReference>
<gene>
    <name evidence="2" type="ORF">FOY51_24670</name>
</gene>
<dbReference type="Gene3D" id="3.40.710.10">
    <property type="entry name" value="DD-peptidase/beta-lactamase superfamily"/>
    <property type="match status" value="1"/>
</dbReference>
<evidence type="ECO:0000313" key="3">
    <source>
        <dbReference type="Proteomes" id="UP000322244"/>
    </source>
</evidence>
<dbReference type="Proteomes" id="UP000322244">
    <property type="component" value="Unassembled WGS sequence"/>
</dbReference>
<evidence type="ECO:0000313" key="2">
    <source>
        <dbReference type="EMBL" id="KAA0017982.1"/>
    </source>
</evidence>
<accession>A0A5A7S7U0</accession>
<dbReference type="RefSeq" id="WP_149432932.1">
    <property type="nucleotide sequence ID" value="NZ_VLNY01000020.1"/>
</dbReference>
<dbReference type="EMBL" id="VLNY01000020">
    <property type="protein sequence ID" value="KAA0017982.1"/>
    <property type="molecule type" value="Genomic_DNA"/>
</dbReference>
<protein>
    <submittedName>
        <fullName evidence="2">Beta-lactamase family protein</fullName>
    </submittedName>
</protein>
<dbReference type="InterPro" id="IPR052907">
    <property type="entry name" value="Beta-lactamase/esterase"/>
</dbReference>
<organism evidence="2 3">
    <name type="scientific">Antrihabitans cavernicola</name>
    <dbReference type="NCBI Taxonomy" id="2495913"/>
    <lineage>
        <taxon>Bacteria</taxon>
        <taxon>Bacillati</taxon>
        <taxon>Actinomycetota</taxon>
        <taxon>Actinomycetes</taxon>
        <taxon>Mycobacteriales</taxon>
        <taxon>Nocardiaceae</taxon>
        <taxon>Antrihabitans</taxon>
    </lineage>
</organism>
<sequence>MRLPRVPRLPLVPDPLRRARIPSDVESVISRAAEVDPRSVGMTVDKIEHIWNGVVDLYRGGAHRAIQVCVRRRGQVVLDRSIGHAHGNGPRDKPDDEKVLATTETPFLAYSASKAVTASVVHLLDQRGQIHIGDRVAEYIPEFAKNGKEFITIGQVLAHRAGMPIHPPELMTLDALHDRERILQALCDAKPISRAGKLQAYHALSGGSILGEIVHRVTDKNIRDYLGSEILSPLGFRWTNYGVSLDDVGKVATNYVTGPPALPPVSTMVNRLLGVSTSQAVEMSNDPRFLTSILPAGSVVTTANELSRFFELLRAGGELDGVRIFEPRTIRRAISEQSFLEVDFTLAFPVRYSYGFMLGGKHFSLFGPDTMSTFGHLGYTNILGWADPDRELSVGLITSGKPVIYPEVFSWLGVPARIGASAPKTGSPR</sequence>
<dbReference type="InterPro" id="IPR001466">
    <property type="entry name" value="Beta-lactam-related"/>
</dbReference>
<dbReference type="InterPro" id="IPR012338">
    <property type="entry name" value="Beta-lactam/transpept-like"/>
</dbReference>
<reference evidence="2 3" key="1">
    <citation type="submission" date="2019-07" db="EMBL/GenBank/DDBJ databases">
        <title>Rhodococcus cavernicolus sp. nov., isolated from a cave.</title>
        <authorList>
            <person name="Lee S.D."/>
        </authorList>
    </citation>
    <scope>NUCLEOTIDE SEQUENCE [LARGE SCALE GENOMIC DNA]</scope>
    <source>
        <strain evidence="2 3">C1-24</strain>
    </source>
</reference>
<dbReference type="OrthoDB" id="9809635at2"/>
<dbReference type="PANTHER" id="PTHR43319:SF3">
    <property type="entry name" value="BETA-LACTAMASE-RELATED DOMAIN-CONTAINING PROTEIN"/>
    <property type="match status" value="1"/>
</dbReference>
<dbReference type="Pfam" id="PF00144">
    <property type="entry name" value="Beta-lactamase"/>
    <property type="match status" value="1"/>
</dbReference>
<name>A0A5A7S7U0_9NOCA</name>
<comment type="caution">
    <text evidence="2">The sequence shown here is derived from an EMBL/GenBank/DDBJ whole genome shotgun (WGS) entry which is preliminary data.</text>
</comment>
<evidence type="ECO:0000259" key="1">
    <source>
        <dbReference type="Pfam" id="PF00144"/>
    </source>
</evidence>
<keyword evidence="3" id="KW-1185">Reference proteome</keyword>
<dbReference type="SUPFAM" id="SSF56601">
    <property type="entry name" value="beta-lactamase/transpeptidase-like"/>
    <property type="match status" value="1"/>
</dbReference>
<proteinExistence type="predicted"/>
<dbReference type="AlphaFoldDB" id="A0A5A7S7U0"/>
<feature type="domain" description="Beta-lactamase-related" evidence="1">
    <location>
        <begin position="62"/>
        <end position="402"/>
    </location>
</feature>